<reference evidence="6" key="1">
    <citation type="journal article" date="2019" name="Int. J. Syst. Evol. Microbiol.">
        <title>The Global Catalogue of Microorganisms (GCM) 10K type strain sequencing project: providing services to taxonomists for standard genome sequencing and annotation.</title>
        <authorList>
            <consortium name="The Broad Institute Genomics Platform"/>
            <consortium name="The Broad Institute Genome Sequencing Center for Infectious Disease"/>
            <person name="Wu L."/>
            <person name="Ma J."/>
        </authorList>
    </citation>
    <scope>NUCLEOTIDE SEQUENCE [LARGE SCALE GENOMIC DNA]</scope>
    <source>
        <strain evidence="6">WLHS5</strain>
    </source>
</reference>
<comment type="similarity">
    <text evidence="3">Belongs to the UDP-glucose/GDP-mannose dehydrogenase family.</text>
</comment>
<accession>A0ABW2LF48</accession>
<sequence>MTTNAAATGGAEVVLISVPTPVDAHLVPEVRALTAVCASAVANSRRGQTIVLTSTTYVGCTRDLLDQPLRRRGWEVGREVLVAYSPERIDPGSARHDPRGTPRVVGGVTPEGARRAAAALARTAAETHAVSSPEAAEMTKLLENAFRAVNIAVINELADAGRSLGIDPMEIVEAASTEPYGFMTFRPGAGVGGHCIPCDTHYLLWQPRAQRQPAPLMDVAMGAIATRPRMVVERARQLLADGGKPLSGARVLVLGVAHKPGVADVRESPAPEILAELAARSAQVHYADPRVPSLELGEFELVSRSAPGSERWALVVVHTVHPGEDVAWLQDQEAVLDTTYRIESRPGCTGL</sequence>
<comment type="caution">
    <text evidence="5">The sequence shown here is derived from an EMBL/GenBank/DDBJ whole genome shotgun (WGS) entry which is preliminary data.</text>
</comment>
<evidence type="ECO:0000256" key="2">
    <source>
        <dbReference type="ARBA" id="ARBA00023027"/>
    </source>
</evidence>
<keyword evidence="2" id="KW-0520">NAD</keyword>
<evidence type="ECO:0000259" key="4">
    <source>
        <dbReference type="SMART" id="SM00984"/>
    </source>
</evidence>
<organism evidence="5 6">
    <name type="scientific">Saccharopolyspora griseoalba</name>
    <dbReference type="NCBI Taxonomy" id="1431848"/>
    <lineage>
        <taxon>Bacteria</taxon>
        <taxon>Bacillati</taxon>
        <taxon>Actinomycetota</taxon>
        <taxon>Actinomycetes</taxon>
        <taxon>Pseudonocardiales</taxon>
        <taxon>Pseudonocardiaceae</taxon>
        <taxon>Saccharopolyspora</taxon>
    </lineage>
</organism>
<dbReference type="SMART" id="SM00984">
    <property type="entry name" value="UDPG_MGDP_dh_C"/>
    <property type="match status" value="1"/>
</dbReference>
<dbReference type="InterPro" id="IPR014027">
    <property type="entry name" value="UDP-Glc/GDP-Man_DH_C"/>
</dbReference>
<dbReference type="RefSeq" id="WP_380664567.1">
    <property type="nucleotide sequence ID" value="NZ_JBHTCJ010000001.1"/>
</dbReference>
<dbReference type="InterPro" id="IPR036220">
    <property type="entry name" value="UDP-Glc/GDP-Man_DH_C_sf"/>
</dbReference>
<keyword evidence="1" id="KW-0560">Oxidoreductase</keyword>
<dbReference type="Gene3D" id="3.40.50.720">
    <property type="entry name" value="NAD(P)-binding Rossmann-like Domain"/>
    <property type="match status" value="2"/>
</dbReference>
<dbReference type="Pfam" id="PF00984">
    <property type="entry name" value="UDPG_MGDP_dh"/>
    <property type="match status" value="1"/>
</dbReference>
<dbReference type="PANTHER" id="PTHR43491:SF1">
    <property type="entry name" value="UDP-N-ACETYL-D-MANNOSAMINE DEHYDROGENASE"/>
    <property type="match status" value="1"/>
</dbReference>
<dbReference type="InterPro" id="IPR001732">
    <property type="entry name" value="UDP-Glc/GDP-Man_DH_N"/>
</dbReference>
<dbReference type="SUPFAM" id="SSF48179">
    <property type="entry name" value="6-phosphogluconate dehydrogenase C-terminal domain-like"/>
    <property type="match status" value="1"/>
</dbReference>
<dbReference type="InterPro" id="IPR014026">
    <property type="entry name" value="UDP-Glc/GDP-Man_DH_dimer"/>
</dbReference>
<dbReference type="SUPFAM" id="SSF52413">
    <property type="entry name" value="UDP-glucose/GDP-mannose dehydrogenase C-terminal domain"/>
    <property type="match status" value="1"/>
</dbReference>
<dbReference type="InterPro" id="IPR017476">
    <property type="entry name" value="UDP-Glc/GDP-Man"/>
</dbReference>
<dbReference type="InterPro" id="IPR028359">
    <property type="entry name" value="UDP_ManNAc/GlcNAc_DH"/>
</dbReference>
<dbReference type="Pfam" id="PF03721">
    <property type="entry name" value="UDPG_MGDP_dh_N"/>
    <property type="match status" value="1"/>
</dbReference>
<evidence type="ECO:0000313" key="6">
    <source>
        <dbReference type="Proteomes" id="UP001596504"/>
    </source>
</evidence>
<dbReference type="Proteomes" id="UP001596504">
    <property type="component" value="Unassembled WGS sequence"/>
</dbReference>
<dbReference type="InterPro" id="IPR036291">
    <property type="entry name" value="NAD(P)-bd_dom_sf"/>
</dbReference>
<name>A0ABW2LF48_9PSEU</name>
<dbReference type="PIRSF" id="PIRSF500136">
    <property type="entry name" value="UDP_ManNAc_DH"/>
    <property type="match status" value="1"/>
</dbReference>
<dbReference type="Pfam" id="PF03720">
    <property type="entry name" value="UDPG_MGDP_dh_C"/>
    <property type="match status" value="1"/>
</dbReference>
<dbReference type="PIRSF" id="PIRSF000124">
    <property type="entry name" value="UDPglc_GDPman_dh"/>
    <property type="match status" value="1"/>
</dbReference>
<gene>
    <name evidence="5" type="ORF">ACFQRI_02065</name>
</gene>
<keyword evidence="6" id="KW-1185">Reference proteome</keyword>
<feature type="domain" description="UDP-glucose/GDP-mannose dehydrogenase C-terminal" evidence="4">
    <location>
        <begin position="252"/>
        <end position="344"/>
    </location>
</feature>
<dbReference type="InterPro" id="IPR008927">
    <property type="entry name" value="6-PGluconate_DH-like_C_sf"/>
</dbReference>
<evidence type="ECO:0000256" key="1">
    <source>
        <dbReference type="ARBA" id="ARBA00023002"/>
    </source>
</evidence>
<protein>
    <submittedName>
        <fullName evidence="5">Nucleotide sugar dehydrogenase</fullName>
    </submittedName>
</protein>
<evidence type="ECO:0000313" key="5">
    <source>
        <dbReference type="EMBL" id="MFC7340181.1"/>
    </source>
</evidence>
<evidence type="ECO:0000256" key="3">
    <source>
        <dbReference type="PIRNR" id="PIRNR000124"/>
    </source>
</evidence>
<proteinExistence type="inferred from homology"/>
<dbReference type="NCBIfam" id="TIGR03026">
    <property type="entry name" value="NDP-sugDHase"/>
    <property type="match status" value="1"/>
</dbReference>
<dbReference type="EMBL" id="JBHTCJ010000001">
    <property type="protein sequence ID" value="MFC7340181.1"/>
    <property type="molecule type" value="Genomic_DNA"/>
</dbReference>
<dbReference type="PANTHER" id="PTHR43491">
    <property type="entry name" value="UDP-N-ACETYL-D-MANNOSAMINE DEHYDROGENASE"/>
    <property type="match status" value="1"/>
</dbReference>
<dbReference type="SUPFAM" id="SSF51735">
    <property type="entry name" value="NAD(P)-binding Rossmann-fold domains"/>
    <property type="match status" value="1"/>
</dbReference>